<organism evidence="1 2">
    <name type="scientific">Paracoccus subflavus</name>
    <dbReference type="NCBI Taxonomy" id="2528244"/>
    <lineage>
        <taxon>Bacteria</taxon>
        <taxon>Pseudomonadati</taxon>
        <taxon>Pseudomonadota</taxon>
        <taxon>Alphaproteobacteria</taxon>
        <taxon>Rhodobacterales</taxon>
        <taxon>Paracoccaceae</taxon>
        <taxon>Paracoccus</taxon>
    </lineage>
</organism>
<sequence length="146" mass="16368">MPVAREALPPGSVLELDTPSGPRHMQVLYRRPPYPEVVRLIRPSAEGGDCLESIARQGAARIAMIEASAHLQQHRLRFLGVAPIPGEFRSDHGFRVLIRDRHGDAVYSWIWNWEGLHVADAQDVAELPLREILSLVQVERILASLN</sequence>
<comment type="caution">
    <text evidence="1">The sequence shown here is derived from an EMBL/GenBank/DDBJ whole genome shotgun (WGS) entry which is preliminary data.</text>
</comment>
<dbReference type="EMBL" id="SISK01000007">
    <property type="protein sequence ID" value="TBN39536.1"/>
    <property type="molecule type" value="Genomic_DNA"/>
</dbReference>
<accession>A0A4Q9FYQ7</accession>
<name>A0A4Q9FYQ7_9RHOB</name>
<dbReference type="RefSeq" id="WP_130991370.1">
    <property type="nucleotide sequence ID" value="NZ_SISK01000007.1"/>
</dbReference>
<proteinExistence type="predicted"/>
<dbReference type="Proteomes" id="UP000293520">
    <property type="component" value="Unassembled WGS sequence"/>
</dbReference>
<dbReference type="AlphaFoldDB" id="A0A4Q9FYQ7"/>
<evidence type="ECO:0000313" key="1">
    <source>
        <dbReference type="EMBL" id="TBN39536.1"/>
    </source>
</evidence>
<protein>
    <submittedName>
        <fullName evidence="1">Uncharacterized protein</fullName>
    </submittedName>
</protein>
<keyword evidence="2" id="KW-1185">Reference proteome</keyword>
<evidence type="ECO:0000313" key="2">
    <source>
        <dbReference type="Proteomes" id="UP000293520"/>
    </source>
</evidence>
<gene>
    <name evidence="1" type="ORF">EYE42_11020</name>
</gene>
<dbReference type="OrthoDB" id="9090824at2"/>
<reference evidence="1 2" key="1">
    <citation type="submission" date="2019-02" db="EMBL/GenBank/DDBJ databases">
        <title>Paracoccus subflavus sp. nov., isolated from marine sediment of the Pacific Ocean.</title>
        <authorList>
            <person name="Zhang G."/>
        </authorList>
    </citation>
    <scope>NUCLEOTIDE SEQUENCE [LARGE SCALE GENOMIC DNA]</scope>
    <source>
        <strain evidence="1 2">GY0581</strain>
    </source>
</reference>